<dbReference type="AlphaFoldDB" id="A0A4P8IHT3"/>
<dbReference type="PANTHER" id="PTHR42919:SF8">
    <property type="entry name" value="N-ALPHA-ACETYLTRANSFERASE 50"/>
    <property type="match status" value="1"/>
</dbReference>
<dbReference type="Gene3D" id="3.40.630.30">
    <property type="match status" value="1"/>
</dbReference>
<reference evidence="4 5" key="1">
    <citation type="submission" date="2019-05" db="EMBL/GenBank/DDBJ databases">
        <title>Complete genome sequencing of Anaerostipes rhamnosivorans.</title>
        <authorList>
            <person name="Bui T.P.N."/>
            <person name="de Vos W.M."/>
        </authorList>
    </citation>
    <scope>NUCLEOTIDE SEQUENCE [LARGE SCALE GENOMIC DNA]</scope>
    <source>
        <strain evidence="4 5">1y2</strain>
    </source>
</reference>
<feature type="domain" description="N-acetyltransferase" evidence="3">
    <location>
        <begin position="3"/>
        <end position="147"/>
    </location>
</feature>
<dbReference type="GO" id="GO:0008080">
    <property type="term" value="F:N-acetyltransferase activity"/>
    <property type="evidence" value="ECO:0007669"/>
    <property type="project" value="InterPro"/>
</dbReference>
<keyword evidence="1 4" id="KW-0808">Transferase</keyword>
<name>A0A4P8IHT3_9FIRM</name>
<evidence type="ECO:0000256" key="2">
    <source>
        <dbReference type="ARBA" id="ARBA00023315"/>
    </source>
</evidence>
<dbReference type="InterPro" id="IPR000182">
    <property type="entry name" value="GNAT_dom"/>
</dbReference>
<dbReference type="PANTHER" id="PTHR42919">
    <property type="entry name" value="N-ALPHA-ACETYLTRANSFERASE"/>
    <property type="match status" value="1"/>
</dbReference>
<dbReference type="KEGG" id="arf:AR1Y2_3127"/>
<dbReference type="Proteomes" id="UP000298653">
    <property type="component" value="Chromosome"/>
</dbReference>
<dbReference type="InterPro" id="IPR051556">
    <property type="entry name" value="N-term/lysine_N-AcTrnsfr"/>
</dbReference>
<keyword evidence="5" id="KW-1185">Reference proteome</keyword>
<dbReference type="NCBIfam" id="TIGR01575">
    <property type="entry name" value="rimI"/>
    <property type="match status" value="1"/>
</dbReference>
<evidence type="ECO:0000256" key="1">
    <source>
        <dbReference type="ARBA" id="ARBA00022679"/>
    </source>
</evidence>
<protein>
    <submittedName>
        <fullName evidence="4">Ribosomal-protein-S18p-alanine acetyltransferase</fullName>
        <ecNumber evidence="4">2.3.1.-</ecNumber>
    </submittedName>
</protein>
<dbReference type="SUPFAM" id="SSF55729">
    <property type="entry name" value="Acyl-CoA N-acyltransferases (Nat)"/>
    <property type="match status" value="1"/>
</dbReference>
<dbReference type="RefSeq" id="WP_243118781.1">
    <property type="nucleotide sequence ID" value="NZ_CP040058.1"/>
</dbReference>
<dbReference type="PROSITE" id="PS51186">
    <property type="entry name" value="GNAT"/>
    <property type="match status" value="1"/>
</dbReference>
<organism evidence="4 5">
    <name type="scientific">Anaerostipes rhamnosivorans</name>
    <dbReference type="NCBI Taxonomy" id="1229621"/>
    <lineage>
        <taxon>Bacteria</taxon>
        <taxon>Bacillati</taxon>
        <taxon>Bacillota</taxon>
        <taxon>Clostridia</taxon>
        <taxon>Lachnospirales</taxon>
        <taxon>Lachnospiraceae</taxon>
        <taxon>Anaerostipes</taxon>
    </lineage>
</organism>
<dbReference type="EC" id="2.3.1.-" evidence="4"/>
<dbReference type="InterPro" id="IPR006464">
    <property type="entry name" value="AcTrfase_RimI/Ard1"/>
</dbReference>
<evidence type="ECO:0000259" key="3">
    <source>
        <dbReference type="PROSITE" id="PS51186"/>
    </source>
</evidence>
<dbReference type="EMBL" id="CP040058">
    <property type="protein sequence ID" value="QCP36581.1"/>
    <property type="molecule type" value="Genomic_DNA"/>
</dbReference>
<dbReference type="CDD" id="cd04301">
    <property type="entry name" value="NAT_SF"/>
    <property type="match status" value="1"/>
</dbReference>
<sequence length="234" mass="27716">MKKPIFEVREKDLPMIAELEKQCFSDPWSLRVIEDAFKNNDYFIYVWRDMKRVSGYVIGRIAADEGELLRVGVLPFIRNFGIGARLVCVLQEELAKRRVSAVYLEVRESNIQAIHMYKKRGFIVQGRRPKYYRNPMEDAVLMRWDVPAQSLPVVSEEEPSYNETHKEENEMMCNLCGRTIKEKEDYFKGEKQWGYFSDKDLECHEFFLCEHCYDELVKKFKIPVSVKEKSEVLT</sequence>
<evidence type="ECO:0000313" key="4">
    <source>
        <dbReference type="EMBL" id="QCP36581.1"/>
    </source>
</evidence>
<keyword evidence="2 4" id="KW-0012">Acyltransferase</keyword>
<dbReference type="InterPro" id="IPR016181">
    <property type="entry name" value="Acyl_CoA_acyltransferase"/>
</dbReference>
<gene>
    <name evidence="4" type="ORF">AR1Y2_3127</name>
</gene>
<evidence type="ECO:0000313" key="5">
    <source>
        <dbReference type="Proteomes" id="UP000298653"/>
    </source>
</evidence>
<dbReference type="Pfam" id="PF00583">
    <property type="entry name" value="Acetyltransf_1"/>
    <property type="match status" value="1"/>
</dbReference>
<proteinExistence type="predicted"/>
<accession>A0A4P8IHT3</accession>